<evidence type="ECO:0008006" key="4">
    <source>
        <dbReference type="Google" id="ProtNLM"/>
    </source>
</evidence>
<dbReference type="RefSeq" id="WP_137329440.1">
    <property type="nucleotide sequence ID" value="NZ_CP040058.1"/>
</dbReference>
<feature type="transmembrane region" description="Helical" evidence="1">
    <location>
        <begin position="9"/>
        <end position="26"/>
    </location>
</feature>
<feature type="transmembrane region" description="Helical" evidence="1">
    <location>
        <begin position="38"/>
        <end position="56"/>
    </location>
</feature>
<name>A0A4P8IJM4_9FIRM</name>
<accession>A0A4P8IJM4</accession>
<proteinExistence type="predicted"/>
<evidence type="ECO:0000313" key="3">
    <source>
        <dbReference type="Proteomes" id="UP000298653"/>
    </source>
</evidence>
<organism evidence="2 3">
    <name type="scientific">Anaerostipes rhamnosivorans</name>
    <dbReference type="NCBI Taxonomy" id="1229621"/>
    <lineage>
        <taxon>Bacteria</taxon>
        <taxon>Bacillati</taxon>
        <taxon>Bacillota</taxon>
        <taxon>Clostridia</taxon>
        <taxon>Lachnospirales</taxon>
        <taxon>Lachnospiraceae</taxon>
        <taxon>Anaerostipes</taxon>
    </lineage>
</organism>
<dbReference type="AlphaFoldDB" id="A0A4P8IJM4"/>
<keyword evidence="1" id="KW-0812">Transmembrane</keyword>
<evidence type="ECO:0000256" key="1">
    <source>
        <dbReference type="SAM" id="Phobius"/>
    </source>
</evidence>
<keyword evidence="3" id="KW-1185">Reference proteome</keyword>
<reference evidence="2 3" key="1">
    <citation type="submission" date="2019-05" db="EMBL/GenBank/DDBJ databases">
        <title>Complete genome sequencing of Anaerostipes rhamnosivorans.</title>
        <authorList>
            <person name="Bui T.P.N."/>
            <person name="de Vos W.M."/>
        </authorList>
    </citation>
    <scope>NUCLEOTIDE SEQUENCE [LARGE SCALE GENOMIC DNA]</scope>
    <source>
        <strain evidence="2 3">1y2</strain>
    </source>
</reference>
<keyword evidence="1" id="KW-0472">Membrane</keyword>
<evidence type="ECO:0000313" key="2">
    <source>
        <dbReference type="EMBL" id="QCP36174.1"/>
    </source>
</evidence>
<dbReference type="KEGG" id="arf:AR1Y2_2720"/>
<dbReference type="EMBL" id="CP040058">
    <property type="protein sequence ID" value="QCP36174.1"/>
    <property type="molecule type" value="Genomic_DNA"/>
</dbReference>
<dbReference type="Proteomes" id="UP000298653">
    <property type="component" value="Chromosome"/>
</dbReference>
<keyword evidence="1" id="KW-1133">Transmembrane helix</keyword>
<gene>
    <name evidence="2" type="ORF">AR1Y2_2720</name>
</gene>
<sequence length="205" mass="23705">MKKHSFNKITIVVFVIWTGYIIYNMSKIIKQVGFLPGLIIYLFGLLLFCGSTLFFTMRQKKNRPKFVKSRQDFASSDFKPSAKPSKHLTFHLAGVTFPCYKDGDFLRQDEISDISVDDTIHLEEYQYKGEPAYLVVPDRTDMDIGVVPAHVAEMISNEYAFHKAEGYIKKIEEVESDNPKFDCVEVVDIKLYLISQRELDKLNQK</sequence>
<protein>
    <recommendedName>
        <fullName evidence="4">HIRAN domain-containing protein</fullName>
    </recommendedName>
</protein>